<evidence type="ECO:0000313" key="1">
    <source>
        <dbReference type="EMBL" id="KAL3964519.1"/>
    </source>
</evidence>
<reference evidence="1" key="1">
    <citation type="submission" date="2024-12" db="EMBL/GenBank/DDBJ databases">
        <title>Comparative genomics and development of molecular markers within Purpureocillium lilacinum and among Purpureocillium species.</title>
        <authorList>
            <person name="Yeh Z.-Y."/>
            <person name="Ni N.-T."/>
            <person name="Lo P.-H."/>
            <person name="Mushyakhwo K."/>
            <person name="Lin C.-F."/>
            <person name="Nai Y.-S."/>
        </authorList>
    </citation>
    <scope>NUCLEOTIDE SEQUENCE</scope>
    <source>
        <strain evidence="1">NCHU-NPUST-175</strain>
    </source>
</reference>
<accession>A0ACC4E7A5</accession>
<proteinExistence type="predicted"/>
<gene>
    <name evidence="1" type="ORF">ACCO45_001523</name>
</gene>
<name>A0ACC4E7A5_PURLI</name>
<comment type="caution">
    <text evidence="1">The sequence shown here is derived from an EMBL/GenBank/DDBJ whole genome shotgun (WGS) entry which is preliminary data.</text>
</comment>
<protein>
    <submittedName>
        <fullName evidence="1">Uncharacterized protein</fullName>
    </submittedName>
</protein>
<sequence length="190" mass="20580">MLAPRALAKLRAITITRPRPAKHQQQQHLHLHSHPAIIPSSLTRPQRRSSSSIATTTAVAAAATTMDYASIPTPEACYVDFCLIPVGTGKISVAEEVAEVQRVLQASGLKYTMHSAGTTVEGNWDEVLAVVGKAHTVVHRRGVVRVQSSMRVGSRTDKKQTAEDKVKRVEDLLAQGEELNAGTGLRRGFD</sequence>
<dbReference type="Proteomes" id="UP001638806">
    <property type="component" value="Unassembled WGS sequence"/>
</dbReference>
<evidence type="ECO:0000313" key="2">
    <source>
        <dbReference type="Proteomes" id="UP001638806"/>
    </source>
</evidence>
<keyword evidence="2" id="KW-1185">Reference proteome</keyword>
<organism evidence="1 2">
    <name type="scientific">Purpureocillium lilacinum</name>
    <name type="common">Paecilomyces lilacinus</name>
    <dbReference type="NCBI Taxonomy" id="33203"/>
    <lineage>
        <taxon>Eukaryota</taxon>
        <taxon>Fungi</taxon>
        <taxon>Dikarya</taxon>
        <taxon>Ascomycota</taxon>
        <taxon>Pezizomycotina</taxon>
        <taxon>Sordariomycetes</taxon>
        <taxon>Hypocreomycetidae</taxon>
        <taxon>Hypocreales</taxon>
        <taxon>Ophiocordycipitaceae</taxon>
        <taxon>Purpureocillium</taxon>
    </lineage>
</organism>
<dbReference type="EMBL" id="JBGNUJ010000002">
    <property type="protein sequence ID" value="KAL3964519.1"/>
    <property type="molecule type" value="Genomic_DNA"/>
</dbReference>